<dbReference type="GO" id="GO:0022625">
    <property type="term" value="C:cytosolic large ribosomal subunit"/>
    <property type="evidence" value="ECO:0007669"/>
    <property type="project" value="TreeGrafter"/>
</dbReference>
<dbReference type="InterPro" id="IPR008991">
    <property type="entry name" value="Translation_prot_SH3-like_sf"/>
</dbReference>
<dbReference type="RefSeq" id="XP_002499758.1">
    <property type="nucleotide sequence ID" value="XM_002499712.1"/>
</dbReference>
<dbReference type="GO" id="GO:0006412">
    <property type="term" value="P:translation"/>
    <property type="evidence" value="ECO:0007669"/>
    <property type="project" value="InterPro"/>
</dbReference>
<dbReference type="KEGG" id="mis:MICPUN_53957"/>
<dbReference type="GO" id="GO:0003735">
    <property type="term" value="F:structural constituent of ribosome"/>
    <property type="evidence" value="ECO:0007669"/>
    <property type="project" value="InterPro"/>
</dbReference>
<organism evidence="5 6">
    <name type="scientific">Micromonas commoda (strain RCC299 / NOUM17 / CCMP2709)</name>
    <name type="common">Picoplanktonic green alga</name>
    <dbReference type="NCBI Taxonomy" id="296587"/>
    <lineage>
        <taxon>Eukaryota</taxon>
        <taxon>Viridiplantae</taxon>
        <taxon>Chlorophyta</taxon>
        <taxon>Mamiellophyceae</taxon>
        <taxon>Mamiellales</taxon>
        <taxon>Mamiellaceae</taxon>
        <taxon>Micromonas</taxon>
    </lineage>
</organism>
<evidence type="ECO:0000313" key="5">
    <source>
        <dbReference type="EMBL" id="ACO61016.1"/>
    </source>
</evidence>
<sequence>MPFTRNIELGRVALVNLAADPLYGKLVTIVDFVDMNRVLVDSPTIQRCVISLRRLALTSIVVDLNGEKSPSKETLAAALKAADVEGKWAASAWGKKIARQQARKNLTDFDRYKVMVARVKRSALIKKALA</sequence>
<evidence type="ECO:0000313" key="6">
    <source>
        <dbReference type="Proteomes" id="UP000002009"/>
    </source>
</evidence>
<dbReference type="SUPFAM" id="SSF50104">
    <property type="entry name" value="Translation proteins SH3-like domain"/>
    <property type="match status" value="1"/>
</dbReference>
<keyword evidence="6" id="KW-1185">Reference proteome</keyword>
<dbReference type="Pfam" id="PF01929">
    <property type="entry name" value="Ribosomal_L14e"/>
    <property type="match status" value="1"/>
</dbReference>
<dbReference type="CDD" id="cd23702">
    <property type="entry name" value="eL14"/>
    <property type="match status" value="1"/>
</dbReference>
<evidence type="ECO:0000256" key="2">
    <source>
        <dbReference type="ARBA" id="ARBA00022980"/>
    </source>
</evidence>
<dbReference type="AlphaFoldDB" id="C1DYW9"/>
<comment type="similarity">
    <text evidence="1">Belongs to the eukaryotic ribosomal protein eL14 family.</text>
</comment>
<dbReference type="FunCoup" id="C1DYW9">
    <property type="interactions" value="1684"/>
</dbReference>
<protein>
    <recommendedName>
        <fullName evidence="4">Large ribosomal subunit protein eL14 domain-containing protein</fullName>
    </recommendedName>
</protein>
<evidence type="ECO:0000259" key="4">
    <source>
        <dbReference type="Pfam" id="PF01929"/>
    </source>
</evidence>
<feature type="domain" description="Large ribosomal subunit protein eL14" evidence="4">
    <location>
        <begin position="46"/>
        <end position="121"/>
    </location>
</feature>
<accession>C1DYW9</accession>
<dbReference type="STRING" id="296587.C1DYW9"/>
<reference evidence="5 6" key="1">
    <citation type="journal article" date="2009" name="Science">
        <title>Green evolution and dynamic adaptations revealed by genomes of the marine picoeukaryotes Micromonas.</title>
        <authorList>
            <person name="Worden A.Z."/>
            <person name="Lee J.H."/>
            <person name="Mock T."/>
            <person name="Rouze P."/>
            <person name="Simmons M.P."/>
            <person name="Aerts A.L."/>
            <person name="Allen A.E."/>
            <person name="Cuvelier M.L."/>
            <person name="Derelle E."/>
            <person name="Everett M.V."/>
            <person name="Foulon E."/>
            <person name="Grimwood J."/>
            <person name="Gundlach H."/>
            <person name="Henrissat B."/>
            <person name="Napoli C."/>
            <person name="McDonald S.M."/>
            <person name="Parker M.S."/>
            <person name="Rombauts S."/>
            <person name="Salamov A."/>
            <person name="Von Dassow P."/>
            <person name="Badger J.H."/>
            <person name="Coutinho P.M."/>
            <person name="Demir E."/>
            <person name="Dubchak I."/>
            <person name="Gentemann C."/>
            <person name="Eikrem W."/>
            <person name="Gready J.E."/>
            <person name="John U."/>
            <person name="Lanier W."/>
            <person name="Lindquist E.A."/>
            <person name="Lucas S."/>
            <person name="Mayer K.F."/>
            <person name="Moreau H."/>
            <person name="Not F."/>
            <person name="Otillar R."/>
            <person name="Panaud O."/>
            <person name="Pangilinan J."/>
            <person name="Paulsen I."/>
            <person name="Piegu B."/>
            <person name="Poliakov A."/>
            <person name="Robbens S."/>
            <person name="Schmutz J."/>
            <person name="Toulza E."/>
            <person name="Wyss T."/>
            <person name="Zelensky A."/>
            <person name="Zhou K."/>
            <person name="Armbrust E.V."/>
            <person name="Bhattacharya D."/>
            <person name="Goodenough U.W."/>
            <person name="Van de Peer Y."/>
            <person name="Grigoriev I.V."/>
        </authorList>
    </citation>
    <scope>NUCLEOTIDE SEQUENCE [LARGE SCALE GENOMIC DNA]</scope>
    <source>
        <strain evidence="6">RCC299 / NOUM17</strain>
    </source>
</reference>
<dbReference type="PANTHER" id="PTHR11127:SF2">
    <property type="entry name" value="LARGE RIBOSOMAL SUBUNIT PROTEIN EL14"/>
    <property type="match status" value="1"/>
</dbReference>
<dbReference type="OrthoDB" id="1875589at2759"/>
<dbReference type="InterPro" id="IPR002784">
    <property type="entry name" value="Ribosomal_eL14_dom"/>
</dbReference>
<keyword evidence="2" id="KW-0689">Ribosomal protein</keyword>
<proteinExistence type="inferred from homology"/>
<dbReference type="PANTHER" id="PTHR11127">
    <property type="entry name" value="60S RIBOSOMAL PROTEIN L14"/>
    <property type="match status" value="1"/>
</dbReference>
<dbReference type="GO" id="GO:0042273">
    <property type="term" value="P:ribosomal large subunit biogenesis"/>
    <property type="evidence" value="ECO:0007669"/>
    <property type="project" value="TreeGrafter"/>
</dbReference>
<dbReference type="GeneID" id="8241434"/>
<dbReference type="Gene3D" id="2.30.30.30">
    <property type="match status" value="1"/>
</dbReference>
<dbReference type="OMA" id="KLCFVVD"/>
<dbReference type="EMBL" id="CP001323">
    <property type="protein sequence ID" value="ACO61016.1"/>
    <property type="molecule type" value="Genomic_DNA"/>
</dbReference>
<name>C1DYW9_MICCC</name>
<evidence type="ECO:0000256" key="1">
    <source>
        <dbReference type="ARBA" id="ARBA00006592"/>
    </source>
</evidence>
<dbReference type="InterPro" id="IPR014722">
    <property type="entry name" value="Rib_uL2_dom2"/>
</dbReference>
<dbReference type="eggNOG" id="KOG3421">
    <property type="taxonomic scope" value="Eukaryota"/>
</dbReference>
<dbReference type="GO" id="GO:0003723">
    <property type="term" value="F:RNA binding"/>
    <property type="evidence" value="ECO:0007669"/>
    <property type="project" value="InterPro"/>
</dbReference>
<dbReference type="InParanoid" id="C1DYW9"/>
<evidence type="ECO:0000256" key="3">
    <source>
        <dbReference type="ARBA" id="ARBA00023274"/>
    </source>
</evidence>
<keyword evidence="3" id="KW-0687">Ribonucleoprotein</keyword>
<dbReference type="Proteomes" id="UP000002009">
    <property type="component" value="Chromosome 2"/>
</dbReference>
<dbReference type="InterPro" id="IPR039660">
    <property type="entry name" value="Ribosomal_eL14"/>
</dbReference>
<gene>
    <name evidence="5" type="ORF">MICPUN_53957</name>
</gene>
<dbReference type="Gene3D" id="6.10.250.2270">
    <property type="match status" value="1"/>
</dbReference>